<reference evidence="3 4" key="1">
    <citation type="submission" date="2023-05" db="EMBL/GenBank/DDBJ databases">
        <title>Genome sequence of Pinibacter sp. MAH-24.</title>
        <authorList>
            <person name="Huq M.A."/>
        </authorList>
    </citation>
    <scope>NUCLEOTIDE SEQUENCE [LARGE SCALE GENOMIC DNA]</scope>
    <source>
        <strain evidence="3 4">MAH-24</strain>
    </source>
</reference>
<name>A0ABT6RCQ7_9BACT</name>
<keyword evidence="4" id="KW-1185">Reference proteome</keyword>
<comment type="caution">
    <text evidence="3">The sequence shown here is derived from an EMBL/GenBank/DDBJ whole genome shotgun (WGS) entry which is preliminary data.</text>
</comment>
<dbReference type="SUPFAM" id="SSF52402">
    <property type="entry name" value="Adenine nucleotide alpha hydrolases-like"/>
    <property type="match status" value="2"/>
</dbReference>
<feature type="domain" description="UspA" evidence="2">
    <location>
        <begin position="3"/>
        <end position="141"/>
    </location>
</feature>
<organism evidence="3 4">
    <name type="scientific">Pinibacter soli</name>
    <dbReference type="NCBI Taxonomy" id="3044211"/>
    <lineage>
        <taxon>Bacteria</taxon>
        <taxon>Pseudomonadati</taxon>
        <taxon>Bacteroidota</taxon>
        <taxon>Chitinophagia</taxon>
        <taxon>Chitinophagales</taxon>
        <taxon>Chitinophagaceae</taxon>
        <taxon>Pinibacter</taxon>
    </lineage>
</organism>
<protein>
    <submittedName>
        <fullName evidence="3">Universal stress protein</fullName>
    </submittedName>
</protein>
<comment type="similarity">
    <text evidence="1">Belongs to the universal stress protein A family.</text>
</comment>
<proteinExistence type="inferred from homology"/>
<dbReference type="PANTHER" id="PTHR46268:SF6">
    <property type="entry name" value="UNIVERSAL STRESS PROTEIN UP12"/>
    <property type="match status" value="1"/>
</dbReference>
<dbReference type="Gene3D" id="3.40.50.620">
    <property type="entry name" value="HUPs"/>
    <property type="match status" value="2"/>
</dbReference>
<evidence type="ECO:0000259" key="2">
    <source>
        <dbReference type="Pfam" id="PF00582"/>
    </source>
</evidence>
<evidence type="ECO:0000313" key="3">
    <source>
        <dbReference type="EMBL" id="MDI3320348.1"/>
    </source>
</evidence>
<dbReference type="CDD" id="cd00293">
    <property type="entry name" value="USP-like"/>
    <property type="match status" value="1"/>
</dbReference>
<dbReference type="EMBL" id="JASBRG010000007">
    <property type="protein sequence ID" value="MDI3320348.1"/>
    <property type="molecule type" value="Genomic_DNA"/>
</dbReference>
<accession>A0ABT6RCQ7</accession>
<dbReference type="Proteomes" id="UP001226434">
    <property type="component" value="Unassembled WGS sequence"/>
</dbReference>
<dbReference type="PANTHER" id="PTHR46268">
    <property type="entry name" value="STRESS RESPONSE PROTEIN NHAX"/>
    <property type="match status" value="1"/>
</dbReference>
<dbReference type="Pfam" id="PF00582">
    <property type="entry name" value="Usp"/>
    <property type="match status" value="2"/>
</dbReference>
<evidence type="ECO:0000313" key="4">
    <source>
        <dbReference type="Proteomes" id="UP001226434"/>
    </source>
</evidence>
<dbReference type="RefSeq" id="WP_282334445.1">
    <property type="nucleotide sequence ID" value="NZ_JASBRG010000007.1"/>
</dbReference>
<dbReference type="InterPro" id="IPR014729">
    <property type="entry name" value="Rossmann-like_a/b/a_fold"/>
</dbReference>
<sequence>MTTFIVPVDFTEIGDNAAVYAGKVAQQVGGRVILMNVYESIPAGIDGTPLVNDPEARHEVRIIALEKLKGRLLAMDPQLDITCIAEAGTNLLEHIENLIVRTNATMVIMSVTEDDAVEQFLLGTNAINIVNIGNVPVLVVPFGAAYNGINEVVLAVDFEDQEHVLPLDRIRTMLAMFNPIVNVVSIVNETSEARANIEEKKMLLQNALSDFTIDFSFVKQHRFVEAINEFANRKKADLILVLPHKHSFIASLFKKHSTEKLIHHTSVPVLALHD</sequence>
<feature type="domain" description="UspA" evidence="2">
    <location>
        <begin position="218"/>
        <end position="272"/>
    </location>
</feature>
<evidence type="ECO:0000256" key="1">
    <source>
        <dbReference type="ARBA" id="ARBA00008791"/>
    </source>
</evidence>
<dbReference type="InterPro" id="IPR006016">
    <property type="entry name" value="UspA"/>
</dbReference>
<gene>
    <name evidence="3" type="ORF">QJ048_11220</name>
</gene>